<evidence type="ECO:0000256" key="2">
    <source>
        <dbReference type="ARBA" id="ARBA00005947"/>
    </source>
</evidence>
<keyword evidence="9" id="KW-1185">Reference proteome</keyword>
<dbReference type="InterPro" id="IPR037138">
    <property type="entry name" value="His_deacetylse_dom_sf"/>
</dbReference>
<dbReference type="GO" id="GO:0004407">
    <property type="term" value="F:histone deacetylase activity"/>
    <property type="evidence" value="ECO:0007669"/>
    <property type="project" value="TreeGrafter"/>
</dbReference>
<feature type="domain" description="Histone deacetylase" evidence="7">
    <location>
        <begin position="78"/>
        <end position="394"/>
    </location>
</feature>
<dbReference type="InterPro" id="IPR023801">
    <property type="entry name" value="His_deacetylse_dom"/>
</dbReference>
<dbReference type="GO" id="GO:0040029">
    <property type="term" value="P:epigenetic regulation of gene expression"/>
    <property type="evidence" value="ECO:0007669"/>
    <property type="project" value="TreeGrafter"/>
</dbReference>
<evidence type="ECO:0000313" key="9">
    <source>
        <dbReference type="Proteomes" id="UP000295198"/>
    </source>
</evidence>
<evidence type="ECO:0000256" key="6">
    <source>
        <dbReference type="SAM" id="MobiDB-lite"/>
    </source>
</evidence>
<proteinExistence type="inferred from homology"/>
<dbReference type="PRINTS" id="PR01270">
    <property type="entry name" value="HDASUPER"/>
</dbReference>
<keyword evidence="3" id="KW-0479">Metal-binding</keyword>
<dbReference type="Gene3D" id="3.40.800.20">
    <property type="entry name" value="Histone deacetylase domain"/>
    <property type="match status" value="1"/>
</dbReference>
<dbReference type="Pfam" id="PF00850">
    <property type="entry name" value="Hist_deacetyl"/>
    <property type="match status" value="1"/>
</dbReference>
<dbReference type="InterPro" id="IPR023696">
    <property type="entry name" value="Ureohydrolase_dom_sf"/>
</dbReference>
<dbReference type="CDD" id="cd10001">
    <property type="entry name" value="HDAC_classII_APAH"/>
    <property type="match status" value="1"/>
</dbReference>
<protein>
    <submittedName>
        <fullName evidence="8">Histone deacetylase family protein</fullName>
    </submittedName>
</protein>
<comment type="cofactor">
    <cofactor evidence="1">
        <name>Zn(2+)</name>
        <dbReference type="ChEBI" id="CHEBI:29105"/>
    </cofactor>
</comment>
<evidence type="ECO:0000313" key="8">
    <source>
        <dbReference type="EMBL" id="RYP82323.1"/>
    </source>
</evidence>
<keyword evidence="5" id="KW-0862">Zinc</keyword>
<evidence type="ECO:0000256" key="1">
    <source>
        <dbReference type="ARBA" id="ARBA00001947"/>
    </source>
</evidence>
<dbReference type="InterPro" id="IPR000286">
    <property type="entry name" value="HDACs"/>
</dbReference>
<dbReference type="OrthoDB" id="9808367at2"/>
<evidence type="ECO:0000259" key="7">
    <source>
        <dbReference type="Pfam" id="PF00850"/>
    </source>
</evidence>
<reference evidence="8 9" key="1">
    <citation type="submission" date="2019-01" db="EMBL/GenBank/DDBJ databases">
        <title>Nocardioides guangzhouensis sp. nov., an actinobacterium isolated from soil.</title>
        <authorList>
            <person name="Fu Y."/>
            <person name="Cai Y."/>
            <person name="Lin Z."/>
            <person name="Chen P."/>
        </authorList>
    </citation>
    <scope>NUCLEOTIDE SEQUENCE [LARGE SCALE GENOMIC DNA]</scope>
    <source>
        <strain evidence="8 9">130</strain>
    </source>
</reference>
<evidence type="ECO:0000256" key="4">
    <source>
        <dbReference type="ARBA" id="ARBA00022801"/>
    </source>
</evidence>
<keyword evidence="4" id="KW-0378">Hydrolase</keyword>
<organism evidence="8 9">
    <name type="scientific">Nocardioides guangzhouensis</name>
    <dbReference type="NCBI Taxonomy" id="2497878"/>
    <lineage>
        <taxon>Bacteria</taxon>
        <taxon>Bacillati</taxon>
        <taxon>Actinomycetota</taxon>
        <taxon>Actinomycetes</taxon>
        <taxon>Propionibacteriales</taxon>
        <taxon>Nocardioidaceae</taxon>
        <taxon>Nocardioides</taxon>
    </lineage>
</organism>
<name>A0A4Q4Z3T8_9ACTN</name>
<dbReference type="PANTHER" id="PTHR10625:SF17">
    <property type="entry name" value="HISTONE DEACETYLASE 8"/>
    <property type="match status" value="1"/>
</dbReference>
<feature type="region of interest" description="Disordered" evidence="6">
    <location>
        <begin position="1"/>
        <end position="24"/>
    </location>
</feature>
<dbReference type="SUPFAM" id="SSF52768">
    <property type="entry name" value="Arginase/deacetylase"/>
    <property type="match status" value="1"/>
</dbReference>
<evidence type="ECO:0000256" key="3">
    <source>
        <dbReference type="ARBA" id="ARBA00022723"/>
    </source>
</evidence>
<comment type="caution">
    <text evidence="8">The sequence shown here is derived from an EMBL/GenBank/DDBJ whole genome shotgun (WGS) entry which is preliminary data.</text>
</comment>
<sequence length="399" mass="41454">MAEPDPGHVQHRVGRSGGQRPDLDPQVTCAWHGLILPEVGRSGWDAGAVLTPVVWSPETRRHLPRHEVWVGVPTPGTEVPERVDVILDALAGHPLQEAAPHDDTVLERIHDGALLGFLRTAADKWAAAPYEELVGQDRVVPYFFPTAALLAGMEPSPPAALHARAGQFCYDTMTLLGPGTWQAARAAVDVALTAVDLLAAGAPSAYALCRPPGHHVTPLGYGGSCYLNNAAVAAEALRDAGHERVAVVDVDAHHGNGTQAVFWERPDVLYGSLHVDPAAGWFPHLFGHAGETGSGAGAGATRNLPLAEGTGDGPWVEAVADLADWVADAGCTALVVSLGVDAAGDDPESPLQVTAEGFREAGRELGGLGLPSVLVQEGGYHLATMGGLVAAFLAGHADP</sequence>
<gene>
    <name evidence="8" type="ORF">EKO23_22035</name>
</gene>
<dbReference type="AlphaFoldDB" id="A0A4Q4Z3T8"/>
<dbReference type="GO" id="GO:0046872">
    <property type="term" value="F:metal ion binding"/>
    <property type="evidence" value="ECO:0007669"/>
    <property type="project" value="UniProtKB-KW"/>
</dbReference>
<dbReference type="EMBL" id="SDKM01000049">
    <property type="protein sequence ID" value="RYP82323.1"/>
    <property type="molecule type" value="Genomic_DNA"/>
</dbReference>
<dbReference type="PANTHER" id="PTHR10625">
    <property type="entry name" value="HISTONE DEACETYLASE HDAC1-RELATED"/>
    <property type="match status" value="1"/>
</dbReference>
<dbReference type="GO" id="GO:0016787">
    <property type="term" value="F:hydrolase activity"/>
    <property type="evidence" value="ECO:0007669"/>
    <property type="project" value="UniProtKB-KW"/>
</dbReference>
<dbReference type="Proteomes" id="UP000295198">
    <property type="component" value="Unassembled WGS sequence"/>
</dbReference>
<comment type="similarity">
    <text evidence="2">Belongs to the histone deacetylase family.</text>
</comment>
<accession>A0A4Q4Z3T8</accession>
<evidence type="ECO:0000256" key="5">
    <source>
        <dbReference type="ARBA" id="ARBA00022833"/>
    </source>
</evidence>